<organism evidence="2">
    <name type="scientific">marine metagenome</name>
    <dbReference type="NCBI Taxonomy" id="408172"/>
    <lineage>
        <taxon>unclassified sequences</taxon>
        <taxon>metagenomes</taxon>
        <taxon>ecological metagenomes</taxon>
    </lineage>
</organism>
<evidence type="ECO:0000313" key="2">
    <source>
        <dbReference type="EMBL" id="SVB45228.1"/>
    </source>
</evidence>
<name>A0A382E3J7_9ZZZZ</name>
<evidence type="ECO:0008006" key="3">
    <source>
        <dbReference type="Google" id="ProtNLM"/>
    </source>
</evidence>
<protein>
    <recommendedName>
        <fullName evidence="3">DUF177 domain-containing protein</fullName>
    </recommendedName>
</protein>
<proteinExistence type="predicted"/>
<gene>
    <name evidence="2" type="ORF">METZ01_LOCUS198082</name>
</gene>
<feature type="region of interest" description="Disordered" evidence="1">
    <location>
        <begin position="137"/>
        <end position="160"/>
    </location>
</feature>
<dbReference type="EMBL" id="UINC01042502">
    <property type="protein sequence ID" value="SVB45228.1"/>
    <property type="molecule type" value="Genomic_DNA"/>
</dbReference>
<dbReference type="Pfam" id="PF02620">
    <property type="entry name" value="YceD"/>
    <property type="match status" value="1"/>
</dbReference>
<sequence>MAINVHLEQLEEQDLQLAGELPADVLNLQLDSEEGLIHAADTLKYQLQATHADDNLIFQGQLEIDLTCDCARCLKPFTYKMDFPEWNCVLPLKGPDAIEIIGEHVDLTPWVREDILLGLPQHPLCGSACQGLVLQQEAPPETDADEPSADWSKLDEWKQQ</sequence>
<evidence type="ECO:0000256" key="1">
    <source>
        <dbReference type="SAM" id="MobiDB-lite"/>
    </source>
</evidence>
<dbReference type="AlphaFoldDB" id="A0A382E3J7"/>
<dbReference type="InterPro" id="IPR003772">
    <property type="entry name" value="YceD"/>
</dbReference>
<accession>A0A382E3J7</accession>
<reference evidence="2" key="1">
    <citation type="submission" date="2018-05" db="EMBL/GenBank/DDBJ databases">
        <authorList>
            <person name="Lanie J.A."/>
            <person name="Ng W.-L."/>
            <person name="Kazmierczak K.M."/>
            <person name="Andrzejewski T.M."/>
            <person name="Davidsen T.M."/>
            <person name="Wayne K.J."/>
            <person name="Tettelin H."/>
            <person name="Glass J.I."/>
            <person name="Rusch D."/>
            <person name="Podicherti R."/>
            <person name="Tsui H.-C.T."/>
            <person name="Winkler M.E."/>
        </authorList>
    </citation>
    <scope>NUCLEOTIDE SEQUENCE</scope>
</reference>